<name>A0A9W6PTM3_9ACTN</name>
<evidence type="ECO:0000256" key="1">
    <source>
        <dbReference type="SAM" id="MobiDB-lite"/>
    </source>
</evidence>
<dbReference type="GO" id="GO:0004722">
    <property type="term" value="F:protein serine/threonine phosphatase activity"/>
    <property type="evidence" value="ECO:0007669"/>
    <property type="project" value="InterPro"/>
</dbReference>
<dbReference type="SMART" id="SM00331">
    <property type="entry name" value="PP2C_SIG"/>
    <property type="match status" value="1"/>
</dbReference>
<dbReference type="InterPro" id="IPR015655">
    <property type="entry name" value="PP2C"/>
</dbReference>
<dbReference type="AlphaFoldDB" id="A0A9W6PTM3"/>
<evidence type="ECO:0000313" key="4">
    <source>
        <dbReference type="Proteomes" id="UP001165124"/>
    </source>
</evidence>
<proteinExistence type="predicted"/>
<dbReference type="EMBL" id="BSRZ01000001">
    <property type="protein sequence ID" value="GLW62637.1"/>
    <property type="molecule type" value="Genomic_DNA"/>
</dbReference>
<evidence type="ECO:0000313" key="3">
    <source>
        <dbReference type="EMBL" id="GLW62637.1"/>
    </source>
</evidence>
<organism evidence="3 4">
    <name type="scientific">Actinomadura rubrobrunea</name>
    <dbReference type="NCBI Taxonomy" id="115335"/>
    <lineage>
        <taxon>Bacteria</taxon>
        <taxon>Bacillati</taxon>
        <taxon>Actinomycetota</taxon>
        <taxon>Actinomycetes</taxon>
        <taxon>Streptosporangiales</taxon>
        <taxon>Thermomonosporaceae</taxon>
        <taxon>Actinomadura</taxon>
    </lineage>
</organism>
<dbReference type="InterPro" id="IPR036457">
    <property type="entry name" value="PPM-type-like_dom_sf"/>
</dbReference>
<dbReference type="Pfam" id="PF12773">
    <property type="entry name" value="DZR"/>
    <property type="match status" value="1"/>
</dbReference>
<feature type="domain" description="PPM-type phosphatase" evidence="2">
    <location>
        <begin position="85"/>
        <end position="331"/>
    </location>
</feature>
<gene>
    <name evidence="3" type="ORF">Arub01_08810</name>
</gene>
<reference evidence="3" key="1">
    <citation type="submission" date="2023-02" db="EMBL/GenBank/DDBJ databases">
        <title>Actinomadura rubrobrunea NBRC 14622.</title>
        <authorList>
            <person name="Ichikawa N."/>
            <person name="Sato H."/>
            <person name="Tonouchi N."/>
        </authorList>
    </citation>
    <scope>NUCLEOTIDE SEQUENCE</scope>
    <source>
        <strain evidence="3">NBRC 14622</strain>
    </source>
</reference>
<dbReference type="PANTHER" id="PTHR47992">
    <property type="entry name" value="PROTEIN PHOSPHATASE"/>
    <property type="match status" value="1"/>
</dbReference>
<dbReference type="Gene3D" id="3.60.40.10">
    <property type="entry name" value="PPM-type phosphatase domain"/>
    <property type="match status" value="1"/>
</dbReference>
<evidence type="ECO:0000259" key="2">
    <source>
        <dbReference type="PROSITE" id="PS51746"/>
    </source>
</evidence>
<dbReference type="PROSITE" id="PS51746">
    <property type="entry name" value="PPM_2"/>
    <property type="match status" value="1"/>
</dbReference>
<comment type="caution">
    <text evidence="3">The sequence shown here is derived from an EMBL/GenBank/DDBJ whole genome shotgun (WGS) entry which is preliminary data.</text>
</comment>
<protein>
    <recommendedName>
        <fullName evidence="2">PPM-type phosphatase domain-containing protein</fullName>
    </recommendedName>
</protein>
<sequence>MSGDREAAQAVELGCPACREVVYPGEEFCEACGQRLDPRSGAAPVRLRRCVSCRAAVDADGYCEQCGLRQPLDRDRVEVELPGGIAAGVSDRGLRHSRNEDALALAPCRGGVAAVVCDGVGSSPRPEEASRVAAETAVASLVAELDRGADAEAATRTAVARAAAAVSSLAGSPDEAPSCTLVSAVVGPGSVTVGWVGDSRAYWLAADEAESRQLTEDDSWAAAMVAEGALTWAEAEAHPNAHVITAWLGADADEPAPHVRTYCVQGPGTVLVCSDGLWNYLPTPQRLTAALRAASCSPGDAARPLEAARTLVRHALDAGGRDNVTVAVVPLPKVTAQKDAPPANSPVPRSTEHVR</sequence>
<dbReference type="Pfam" id="PF13672">
    <property type="entry name" value="PP2C_2"/>
    <property type="match status" value="1"/>
</dbReference>
<dbReference type="InterPro" id="IPR001932">
    <property type="entry name" value="PPM-type_phosphatase-like_dom"/>
</dbReference>
<dbReference type="InterPro" id="IPR025874">
    <property type="entry name" value="DZR"/>
</dbReference>
<keyword evidence="4" id="KW-1185">Reference proteome</keyword>
<dbReference type="SUPFAM" id="SSF81606">
    <property type="entry name" value="PP2C-like"/>
    <property type="match status" value="1"/>
</dbReference>
<feature type="region of interest" description="Disordered" evidence="1">
    <location>
        <begin position="335"/>
        <end position="355"/>
    </location>
</feature>
<accession>A0A9W6PTM3</accession>
<dbReference type="RefSeq" id="WP_227023143.1">
    <property type="nucleotide sequence ID" value="NZ_BSRZ01000001.1"/>
</dbReference>
<dbReference type="SMART" id="SM00332">
    <property type="entry name" value="PP2Cc"/>
    <property type="match status" value="1"/>
</dbReference>
<dbReference type="Proteomes" id="UP001165124">
    <property type="component" value="Unassembled WGS sequence"/>
</dbReference>
<dbReference type="CDD" id="cd00143">
    <property type="entry name" value="PP2Cc"/>
    <property type="match status" value="1"/>
</dbReference>